<dbReference type="SUPFAM" id="SSF53474">
    <property type="entry name" value="alpha/beta-Hydrolases"/>
    <property type="match status" value="2"/>
</dbReference>
<comment type="caution">
    <text evidence="5">The sequence shown here is derived from an EMBL/GenBank/DDBJ whole genome shotgun (WGS) entry which is preliminary data.</text>
</comment>
<evidence type="ECO:0000313" key="6">
    <source>
        <dbReference type="Proteomes" id="UP001212841"/>
    </source>
</evidence>
<keyword evidence="3 4" id="KW-0378">Hydrolase</keyword>
<keyword evidence="4" id="KW-0964">Secreted</keyword>
<accession>A0AAD5SEM7</accession>
<evidence type="ECO:0000313" key="5">
    <source>
        <dbReference type="EMBL" id="KAJ3047786.1"/>
    </source>
</evidence>
<dbReference type="InterPro" id="IPR010126">
    <property type="entry name" value="Esterase_phb"/>
</dbReference>
<feature type="chain" id="PRO_5041774972" description="Carboxylic ester hydrolase" evidence="4">
    <location>
        <begin position="20"/>
        <end position="306"/>
    </location>
</feature>
<dbReference type="Gene3D" id="3.40.50.1820">
    <property type="entry name" value="alpha/beta hydrolase"/>
    <property type="match status" value="1"/>
</dbReference>
<gene>
    <name evidence="5" type="ORF">HK097_011222</name>
</gene>
<sequence length="306" mass="33509">MQITTAVTAIVFLASGAAAAALQNVTQWGGPNPNNLTMDIYVPDALARNPSLVLAPHWCHGSAWDMFTGTEWRNFADKHGFIVIYPDNPTRESRCWDVCTSAALKHNGGSDTLTMINMVKYAQKKYKTGKTYVTGISSGAMATQALIGAYPEIFAAGAAYAGVPFGCFATTDPGLWNSACAEGNVTHSAQGWINIVKKAYPTYKGKRPRIQLWHGTDDEILNYTNHLEAVEQWTNVLGVNRVKPVVDAPEGNWTRTRYSKNGVVEVEAYSLKGSTHNLMTWKPSMITYAVKFFGLDKFAPVKTTTT</sequence>
<dbReference type="Pfam" id="PF10503">
    <property type="entry name" value="Esterase_PHB"/>
    <property type="match status" value="1"/>
</dbReference>
<dbReference type="EMBL" id="JADGJD010000900">
    <property type="protein sequence ID" value="KAJ3047786.1"/>
    <property type="molecule type" value="Genomic_DNA"/>
</dbReference>
<evidence type="ECO:0000256" key="2">
    <source>
        <dbReference type="ARBA" id="ARBA00022729"/>
    </source>
</evidence>
<comment type="function">
    <text evidence="4">Esterase involved in the hydrolysis of xylan, a major structural heterogeneous polysaccharide found in plant biomass representing the second most abundant polysaccharide in the biosphere, after cellulose.</text>
</comment>
<dbReference type="EC" id="3.1.1.-" evidence="4"/>
<dbReference type="InterPro" id="IPR050955">
    <property type="entry name" value="Plant_Biomass_Hydrol_Est"/>
</dbReference>
<dbReference type="GO" id="GO:0052689">
    <property type="term" value="F:carboxylic ester hydrolase activity"/>
    <property type="evidence" value="ECO:0007669"/>
    <property type="project" value="UniProtKB-KW"/>
</dbReference>
<dbReference type="PANTHER" id="PTHR43037:SF5">
    <property type="entry name" value="FERULOYL ESTERASE"/>
    <property type="match status" value="1"/>
</dbReference>
<name>A0AAD5SEM7_9FUNG</name>
<reference evidence="5" key="1">
    <citation type="submission" date="2020-05" db="EMBL/GenBank/DDBJ databases">
        <title>Phylogenomic resolution of chytrid fungi.</title>
        <authorList>
            <person name="Stajich J.E."/>
            <person name="Amses K."/>
            <person name="Simmons R."/>
            <person name="Seto K."/>
            <person name="Myers J."/>
            <person name="Bonds A."/>
            <person name="Quandt C.A."/>
            <person name="Barry K."/>
            <person name="Liu P."/>
            <person name="Grigoriev I."/>
            <person name="Longcore J.E."/>
            <person name="James T.Y."/>
        </authorList>
    </citation>
    <scope>NUCLEOTIDE SEQUENCE</scope>
    <source>
        <strain evidence="5">JEL0318</strain>
    </source>
</reference>
<feature type="signal peptide" evidence="4">
    <location>
        <begin position="1"/>
        <end position="19"/>
    </location>
</feature>
<dbReference type="PANTHER" id="PTHR43037">
    <property type="entry name" value="UNNAMED PRODUCT-RELATED"/>
    <property type="match status" value="1"/>
</dbReference>
<comment type="subcellular location">
    <subcellularLocation>
        <location evidence="4">Secreted</location>
    </subcellularLocation>
</comment>
<evidence type="ECO:0000256" key="4">
    <source>
        <dbReference type="RuleBase" id="RU367147"/>
    </source>
</evidence>
<dbReference type="NCBIfam" id="TIGR01840">
    <property type="entry name" value="esterase_phb"/>
    <property type="match status" value="1"/>
</dbReference>
<feature type="non-terminal residue" evidence="5">
    <location>
        <position position="306"/>
    </location>
</feature>
<dbReference type="Proteomes" id="UP001212841">
    <property type="component" value="Unassembled WGS sequence"/>
</dbReference>
<keyword evidence="1 4" id="KW-0719">Serine esterase</keyword>
<evidence type="ECO:0000256" key="1">
    <source>
        <dbReference type="ARBA" id="ARBA00022487"/>
    </source>
</evidence>
<proteinExistence type="inferred from homology"/>
<dbReference type="InterPro" id="IPR029058">
    <property type="entry name" value="AB_hydrolase_fold"/>
</dbReference>
<dbReference type="GO" id="GO:0005576">
    <property type="term" value="C:extracellular region"/>
    <property type="evidence" value="ECO:0007669"/>
    <property type="project" value="UniProtKB-SubCell"/>
</dbReference>
<evidence type="ECO:0000256" key="3">
    <source>
        <dbReference type="ARBA" id="ARBA00022801"/>
    </source>
</evidence>
<protein>
    <recommendedName>
        <fullName evidence="4">Carboxylic ester hydrolase</fullName>
        <ecNumber evidence="4">3.1.1.-</ecNumber>
    </recommendedName>
</protein>
<keyword evidence="6" id="KW-1185">Reference proteome</keyword>
<keyword evidence="2 4" id="KW-0732">Signal</keyword>
<keyword evidence="4" id="KW-0119">Carbohydrate metabolism</keyword>
<dbReference type="AlphaFoldDB" id="A0AAD5SEM7"/>
<comment type="similarity">
    <text evidence="4">Belongs to the carbohydrate esterase 1 (CE1) family.</text>
</comment>
<dbReference type="GO" id="GO:0045493">
    <property type="term" value="P:xylan catabolic process"/>
    <property type="evidence" value="ECO:0007669"/>
    <property type="project" value="UniProtKB-UniRule"/>
</dbReference>
<organism evidence="5 6">
    <name type="scientific">Rhizophlyctis rosea</name>
    <dbReference type="NCBI Taxonomy" id="64517"/>
    <lineage>
        <taxon>Eukaryota</taxon>
        <taxon>Fungi</taxon>
        <taxon>Fungi incertae sedis</taxon>
        <taxon>Chytridiomycota</taxon>
        <taxon>Chytridiomycota incertae sedis</taxon>
        <taxon>Chytridiomycetes</taxon>
        <taxon>Rhizophlyctidales</taxon>
        <taxon>Rhizophlyctidaceae</taxon>
        <taxon>Rhizophlyctis</taxon>
    </lineage>
</organism>
<keyword evidence="4" id="KW-0624">Polysaccharide degradation</keyword>